<gene>
    <name evidence="3" type="ORF">C273_08346</name>
</gene>
<accession>K9AZZ0</accession>
<dbReference type="AlphaFoldDB" id="K9AZZ0"/>
<evidence type="ECO:0000256" key="2">
    <source>
        <dbReference type="SAM" id="SignalP"/>
    </source>
</evidence>
<dbReference type="PATRIC" id="fig|1229783.3.peg.1680"/>
<feature type="signal peptide" evidence="2">
    <location>
        <begin position="1"/>
        <end position="19"/>
    </location>
</feature>
<dbReference type="eggNOG" id="ENOG503059U">
    <property type="taxonomic scope" value="Bacteria"/>
</dbReference>
<feature type="region of interest" description="Disordered" evidence="1">
    <location>
        <begin position="198"/>
        <end position="242"/>
    </location>
</feature>
<dbReference type="OrthoDB" id="2414682at2"/>
<name>K9AZZ0_9STAP</name>
<evidence type="ECO:0000313" key="3">
    <source>
        <dbReference type="EMBL" id="EKU47100.1"/>
    </source>
</evidence>
<comment type="caution">
    <text evidence="3">The sequence shown here is derived from an EMBL/GenBank/DDBJ whole genome shotgun (WGS) entry which is preliminary data.</text>
</comment>
<feature type="chain" id="PRO_5038827739" description="Lipoprotein" evidence="2">
    <location>
        <begin position="20"/>
        <end position="242"/>
    </location>
</feature>
<evidence type="ECO:0008006" key="5">
    <source>
        <dbReference type="Google" id="ProtNLM"/>
    </source>
</evidence>
<keyword evidence="4" id="KW-1185">Reference proteome</keyword>
<feature type="compositionally biased region" description="Basic and acidic residues" evidence="1">
    <location>
        <begin position="231"/>
        <end position="242"/>
    </location>
</feature>
<reference evidence="3 4" key="1">
    <citation type="journal article" date="2013" name="Genome Announc.">
        <title>Genome Sequence of Staphylococcus massiliensis Strain S46, Isolated from the Surface of Healthy Human Skin.</title>
        <authorList>
            <person name="Srivastav R."/>
            <person name="Singh A."/>
            <person name="Jangir P.K."/>
            <person name="Kumari C."/>
            <person name="Muduli S."/>
            <person name="Sharma R."/>
        </authorList>
    </citation>
    <scope>NUCLEOTIDE SEQUENCE [LARGE SCALE GENOMIC DNA]</scope>
    <source>
        <strain evidence="3 4">S46</strain>
    </source>
</reference>
<evidence type="ECO:0000313" key="4">
    <source>
        <dbReference type="Proteomes" id="UP000009885"/>
    </source>
</evidence>
<feature type="compositionally biased region" description="Polar residues" evidence="1">
    <location>
        <begin position="62"/>
        <end position="84"/>
    </location>
</feature>
<feature type="region of interest" description="Disordered" evidence="1">
    <location>
        <begin position="14"/>
        <end position="102"/>
    </location>
</feature>
<organism evidence="3 4">
    <name type="scientific">Staphylococcus massiliensis S46</name>
    <dbReference type="NCBI Taxonomy" id="1229783"/>
    <lineage>
        <taxon>Bacteria</taxon>
        <taxon>Bacillati</taxon>
        <taxon>Bacillota</taxon>
        <taxon>Bacilli</taxon>
        <taxon>Bacillales</taxon>
        <taxon>Staphylococcaceae</taxon>
        <taxon>Staphylococcus</taxon>
    </lineage>
</organism>
<keyword evidence="2" id="KW-0732">Signal</keyword>
<sequence>MKKAITLLLVSSLILSACGNEEHKDTKSNEKKTESNKSTKDKKSQDKQSENDKKTEEDSKASNEQATNEEPKQVDNSSNSQSNPYIKHEGQEWRYNTGTGLSSGEMQKKYAIENGTYQGKDAQLILEALKYYERTYGNPDTIKKVEESSQYPYTAEEYNQSVDEYNALTDGEQMNYVQRGVTNKEYNDLQQRINQLRSQMDTSQRGTDAGMLENTPDAYYSNDQLDPETGLPRDGEEPHKVE</sequence>
<dbReference type="PROSITE" id="PS51257">
    <property type="entry name" value="PROKAR_LIPOPROTEIN"/>
    <property type="match status" value="1"/>
</dbReference>
<dbReference type="STRING" id="1229783.C273_08346"/>
<proteinExistence type="predicted"/>
<dbReference type="Proteomes" id="UP000009885">
    <property type="component" value="Unassembled WGS sequence"/>
</dbReference>
<evidence type="ECO:0000256" key="1">
    <source>
        <dbReference type="SAM" id="MobiDB-lite"/>
    </source>
</evidence>
<protein>
    <recommendedName>
        <fullName evidence="5">Lipoprotein</fullName>
    </recommendedName>
</protein>
<dbReference type="EMBL" id="AMSQ01000013">
    <property type="protein sequence ID" value="EKU47100.1"/>
    <property type="molecule type" value="Genomic_DNA"/>
</dbReference>
<feature type="compositionally biased region" description="Basic and acidic residues" evidence="1">
    <location>
        <begin position="20"/>
        <end position="61"/>
    </location>
</feature>
<dbReference type="RefSeq" id="WP_009383995.1">
    <property type="nucleotide sequence ID" value="NZ_AMSQ01000013.1"/>
</dbReference>